<proteinExistence type="predicted"/>
<sequence>MATHASHILKPPRIVLIIVFPTLTLLLYLLLTISCLTPSLTYLAPITVESKTGSTTPITLRIGFFGICLTPQLCLPSTPLRPVSSGNSHLFNSASSIQSSLLPSSGLPLLLILIISLFANLIQINFSARGIHDLHAKSSLWARCMEWAAASASLVAFVAFHGTVDGIKKLLRVNALSGGVGGNITVEVGGEAGRLFAAVAGMSMAGAVVNTWLMGDDLMDWKREKESEERRMRMSRMRAGYEVFP</sequence>
<keyword evidence="3" id="KW-1185">Reference proteome</keyword>
<evidence type="ECO:0000256" key="1">
    <source>
        <dbReference type="SAM" id="Phobius"/>
    </source>
</evidence>
<evidence type="ECO:0000313" key="2">
    <source>
        <dbReference type="EMBL" id="KAK4226068.1"/>
    </source>
</evidence>
<feature type="transmembrane region" description="Helical" evidence="1">
    <location>
        <begin position="109"/>
        <end position="128"/>
    </location>
</feature>
<dbReference type="Proteomes" id="UP001301958">
    <property type="component" value="Unassembled WGS sequence"/>
</dbReference>
<reference evidence="2" key="1">
    <citation type="journal article" date="2023" name="Mol. Phylogenet. Evol.">
        <title>Genome-scale phylogeny and comparative genomics of the fungal order Sordariales.</title>
        <authorList>
            <person name="Hensen N."/>
            <person name="Bonometti L."/>
            <person name="Westerberg I."/>
            <person name="Brannstrom I.O."/>
            <person name="Guillou S."/>
            <person name="Cros-Aarteil S."/>
            <person name="Calhoun S."/>
            <person name="Haridas S."/>
            <person name="Kuo A."/>
            <person name="Mondo S."/>
            <person name="Pangilinan J."/>
            <person name="Riley R."/>
            <person name="LaButti K."/>
            <person name="Andreopoulos B."/>
            <person name="Lipzen A."/>
            <person name="Chen C."/>
            <person name="Yan M."/>
            <person name="Daum C."/>
            <person name="Ng V."/>
            <person name="Clum A."/>
            <person name="Steindorff A."/>
            <person name="Ohm R.A."/>
            <person name="Martin F."/>
            <person name="Silar P."/>
            <person name="Natvig D.O."/>
            <person name="Lalanne C."/>
            <person name="Gautier V."/>
            <person name="Ament-Velasquez S.L."/>
            <person name="Kruys A."/>
            <person name="Hutchinson M.I."/>
            <person name="Powell A.J."/>
            <person name="Barry K."/>
            <person name="Miller A.N."/>
            <person name="Grigoriev I.V."/>
            <person name="Debuchy R."/>
            <person name="Gladieux P."/>
            <person name="Hiltunen Thoren M."/>
            <person name="Johannesson H."/>
        </authorList>
    </citation>
    <scope>NUCLEOTIDE SEQUENCE</scope>
    <source>
        <strain evidence="2">CBS 990.96</strain>
    </source>
</reference>
<name>A0AAN7GX06_9PEZI</name>
<organism evidence="2 3">
    <name type="scientific">Podospora fimiseda</name>
    <dbReference type="NCBI Taxonomy" id="252190"/>
    <lineage>
        <taxon>Eukaryota</taxon>
        <taxon>Fungi</taxon>
        <taxon>Dikarya</taxon>
        <taxon>Ascomycota</taxon>
        <taxon>Pezizomycotina</taxon>
        <taxon>Sordariomycetes</taxon>
        <taxon>Sordariomycetidae</taxon>
        <taxon>Sordariales</taxon>
        <taxon>Podosporaceae</taxon>
        <taxon>Podospora</taxon>
    </lineage>
</organism>
<keyword evidence="1" id="KW-0812">Transmembrane</keyword>
<dbReference type="AlphaFoldDB" id="A0AAN7GX06"/>
<gene>
    <name evidence="2" type="ORF">QBC38DRAFT_239136</name>
</gene>
<keyword evidence="1" id="KW-0472">Membrane</keyword>
<comment type="caution">
    <text evidence="2">The sequence shown here is derived from an EMBL/GenBank/DDBJ whole genome shotgun (WGS) entry which is preliminary data.</text>
</comment>
<feature type="transmembrane region" description="Helical" evidence="1">
    <location>
        <begin position="12"/>
        <end position="31"/>
    </location>
</feature>
<reference evidence="2" key="2">
    <citation type="submission" date="2023-05" db="EMBL/GenBank/DDBJ databases">
        <authorList>
            <consortium name="Lawrence Berkeley National Laboratory"/>
            <person name="Steindorff A."/>
            <person name="Hensen N."/>
            <person name="Bonometti L."/>
            <person name="Westerberg I."/>
            <person name="Brannstrom I.O."/>
            <person name="Guillou S."/>
            <person name="Cros-Aarteil S."/>
            <person name="Calhoun S."/>
            <person name="Haridas S."/>
            <person name="Kuo A."/>
            <person name="Mondo S."/>
            <person name="Pangilinan J."/>
            <person name="Riley R."/>
            <person name="Labutti K."/>
            <person name="Andreopoulos B."/>
            <person name="Lipzen A."/>
            <person name="Chen C."/>
            <person name="Yanf M."/>
            <person name="Daum C."/>
            <person name="Ng V."/>
            <person name="Clum A."/>
            <person name="Ohm R."/>
            <person name="Martin F."/>
            <person name="Silar P."/>
            <person name="Natvig D."/>
            <person name="Lalanne C."/>
            <person name="Gautier V."/>
            <person name="Ament-Velasquez S.L."/>
            <person name="Kruys A."/>
            <person name="Hutchinson M.I."/>
            <person name="Powell A.J."/>
            <person name="Barry K."/>
            <person name="Miller A.N."/>
            <person name="Grigoriev I.V."/>
            <person name="Debuchy R."/>
            <person name="Gladieux P."/>
            <person name="Thoren M.H."/>
            <person name="Johannesson H."/>
        </authorList>
    </citation>
    <scope>NUCLEOTIDE SEQUENCE</scope>
    <source>
        <strain evidence="2">CBS 990.96</strain>
    </source>
</reference>
<evidence type="ECO:0000313" key="3">
    <source>
        <dbReference type="Proteomes" id="UP001301958"/>
    </source>
</evidence>
<accession>A0AAN7GX06</accession>
<protein>
    <submittedName>
        <fullName evidence="2">Uncharacterized protein</fullName>
    </submittedName>
</protein>
<feature type="transmembrane region" description="Helical" evidence="1">
    <location>
        <begin position="195"/>
        <end position="215"/>
    </location>
</feature>
<dbReference type="EMBL" id="MU865354">
    <property type="protein sequence ID" value="KAK4226068.1"/>
    <property type="molecule type" value="Genomic_DNA"/>
</dbReference>
<keyword evidence="1" id="KW-1133">Transmembrane helix</keyword>